<keyword evidence="7" id="KW-0812">Transmembrane</keyword>
<dbReference type="GO" id="GO:0016746">
    <property type="term" value="F:acyltransferase activity"/>
    <property type="evidence" value="ECO:0007669"/>
    <property type="project" value="UniProtKB-KW"/>
</dbReference>
<evidence type="ECO:0000256" key="3">
    <source>
        <dbReference type="ARBA" id="ARBA00022519"/>
    </source>
</evidence>
<evidence type="ECO:0000256" key="1">
    <source>
        <dbReference type="ARBA" id="ARBA00004533"/>
    </source>
</evidence>
<dbReference type="OrthoDB" id="9803456at2"/>
<evidence type="ECO:0000256" key="5">
    <source>
        <dbReference type="ARBA" id="ARBA00023136"/>
    </source>
</evidence>
<dbReference type="EMBL" id="RJUK01000001">
    <property type="protein sequence ID" value="ROQ21731.1"/>
    <property type="molecule type" value="Genomic_DNA"/>
</dbReference>
<accession>A0A3N1P2I3</accession>
<dbReference type="AlphaFoldDB" id="A0A3N1P2I3"/>
<evidence type="ECO:0000256" key="4">
    <source>
        <dbReference type="ARBA" id="ARBA00022679"/>
    </source>
</evidence>
<evidence type="ECO:0000256" key="7">
    <source>
        <dbReference type="SAM" id="Phobius"/>
    </source>
</evidence>
<evidence type="ECO:0000256" key="2">
    <source>
        <dbReference type="ARBA" id="ARBA00022475"/>
    </source>
</evidence>
<feature type="transmembrane region" description="Helical" evidence="7">
    <location>
        <begin position="12"/>
        <end position="33"/>
    </location>
</feature>
<evidence type="ECO:0000256" key="6">
    <source>
        <dbReference type="ARBA" id="ARBA00023315"/>
    </source>
</evidence>
<evidence type="ECO:0000313" key="9">
    <source>
        <dbReference type="Proteomes" id="UP000273643"/>
    </source>
</evidence>
<reference evidence="8 9" key="1">
    <citation type="submission" date="2018-11" db="EMBL/GenBank/DDBJ databases">
        <title>Genomic Encyclopedia of Type Strains, Phase IV (KMG-IV): sequencing the most valuable type-strain genomes for metagenomic binning, comparative biology and taxonomic classification.</title>
        <authorList>
            <person name="Goeker M."/>
        </authorList>
    </citation>
    <scope>NUCLEOTIDE SEQUENCE [LARGE SCALE GENOMIC DNA]</scope>
    <source>
        <strain evidence="8 9">DSM 16974</strain>
    </source>
</reference>
<dbReference type="GO" id="GO:0009247">
    <property type="term" value="P:glycolipid biosynthetic process"/>
    <property type="evidence" value="ECO:0007669"/>
    <property type="project" value="UniProtKB-ARBA"/>
</dbReference>
<name>A0A3N1P2I3_9GAMM</name>
<keyword evidence="2" id="KW-1003">Cell membrane</keyword>
<keyword evidence="6" id="KW-0012">Acyltransferase</keyword>
<dbReference type="RefSeq" id="WP_123638673.1">
    <property type="nucleotide sequence ID" value="NZ_RJUK01000001.1"/>
</dbReference>
<keyword evidence="4 8" id="KW-0808">Transferase</keyword>
<evidence type="ECO:0000313" key="8">
    <source>
        <dbReference type="EMBL" id="ROQ21731.1"/>
    </source>
</evidence>
<keyword evidence="9" id="KW-1185">Reference proteome</keyword>
<keyword evidence="3" id="KW-0997">Cell inner membrane</keyword>
<organism evidence="8 9">
    <name type="scientific">Marinimicrobium koreense</name>
    <dbReference type="NCBI Taxonomy" id="306545"/>
    <lineage>
        <taxon>Bacteria</taxon>
        <taxon>Pseudomonadati</taxon>
        <taxon>Pseudomonadota</taxon>
        <taxon>Gammaproteobacteria</taxon>
        <taxon>Cellvibrionales</taxon>
        <taxon>Cellvibrionaceae</taxon>
        <taxon>Marinimicrobium</taxon>
    </lineage>
</organism>
<dbReference type="Proteomes" id="UP000273643">
    <property type="component" value="Unassembled WGS sequence"/>
</dbReference>
<dbReference type="PIRSF" id="PIRSF026649">
    <property type="entry name" value="MsbB"/>
    <property type="match status" value="1"/>
</dbReference>
<proteinExistence type="predicted"/>
<gene>
    <name evidence="8" type="ORF">EDC38_2358</name>
</gene>
<sequence length="291" mass="32734">MKERFAVWMLKLLGRLPLSVGRVFGGFAGWLMWLSSGRSARITRQNLALCQPHIKDRARERLVRQSLTETGKTVAEAAAVWLHSWEWLQRHIVEVENDEALKAAQAEGRGVLVLAPHLGNWEAIGPFLASYARLTALYQPPRQAALDKMILQGRSKDNIDMAPTNRRGVSQLLKALKRGEIVAILPDQVPERGNGAEVAPFFGQPALTMTLVYGLIQRTGCKVVSVFAQRVPKGFKMVVLPADERIYAEDAAESVAGLNRSVEDCVLRAPTQYQWEYKRFRRLPDDYAPRY</sequence>
<comment type="caution">
    <text evidence="8">The sequence shown here is derived from an EMBL/GenBank/DDBJ whole genome shotgun (WGS) entry which is preliminary data.</text>
</comment>
<dbReference type="CDD" id="cd07984">
    <property type="entry name" value="LPLAT_LABLAT-like"/>
    <property type="match status" value="1"/>
</dbReference>
<keyword evidence="7" id="KW-1133">Transmembrane helix</keyword>
<dbReference type="PANTHER" id="PTHR30606:SF10">
    <property type="entry name" value="PHOSPHATIDYLINOSITOL MANNOSIDE ACYLTRANSFERASE"/>
    <property type="match status" value="1"/>
</dbReference>
<keyword evidence="5 7" id="KW-0472">Membrane</keyword>
<dbReference type="PANTHER" id="PTHR30606">
    <property type="entry name" value="LIPID A BIOSYNTHESIS LAUROYL ACYLTRANSFERASE"/>
    <property type="match status" value="1"/>
</dbReference>
<protein>
    <submittedName>
        <fullName evidence="8">KDO2-lipid IV(A) lauroyltransferase</fullName>
    </submittedName>
</protein>
<dbReference type="GO" id="GO:0005886">
    <property type="term" value="C:plasma membrane"/>
    <property type="evidence" value="ECO:0007669"/>
    <property type="project" value="UniProtKB-SubCell"/>
</dbReference>
<dbReference type="Pfam" id="PF03279">
    <property type="entry name" value="Lip_A_acyltrans"/>
    <property type="match status" value="1"/>
</dbReference>
<comment type="subcellular location">
    <subcellularLocation>
        <location evidence="1">Cell inner membrane</location>
    </subcellularLocation>
</comment>
<dbReference type="InterPro" id="IPR004960">
    <property type="entry name" value="LipA_acyltrans"/>
</dbReference>